<reference evidence="2 3" key="1">
    <citation type="submission" date="2020-08" db="EMBL/GenBank/DDBJ databases">
        <title>Genome sequence of Erysipelothrix inopinata DSM 15511T.</title>
        <authorList>
            <person name="Hyun D.-W."/>
            <person name="Bae J.-W."/>
        </authorList>
    </citation>
    <scope>NUCLEOTIDE SEQUENCE [LARGE SCALE GENOMIC DNA]</scope>
    <source>
        <strain evidence="2 3">DSM 15511</strain>
    </source>
</reference>
<protein>
    <submittedName>
        <fullName evidence="2">DUF1307 domain-containing protein</fullName>
    </submittedName>
</protein>
<name>A0A7G9S049_9FIRM</name>
<dbReference type="KEGG" id="eio:H9L01_02330"/>
<keyword evidence="3" id="KW-1185">Reference proteome</keyword>
<gene>
    <name evidence="2" type="ORF">H9L01_02330</name>
</gene>
<evidence type="ECO:0000313" key="2">
    <source>
        <dbReference type="EMBL" id="QNN61224.1"/>
    </source>
</evidence>
<dbReference type="Gene3D" id="3.30.1830.10">
    <property type="entry name" value="YehR-like"/>
    <property type="match status" value="1"/>
</dbReference>
<evidence type="ECO:0000313" key="3">
    <source>
        <dbReference type="Proteomes" id="UP000515928"/>
    </source>
</evidence>
<dbReference type="InterPro" id="IPR036699">
    <property type="entry name" value="YehR-like_sf"/>
</dbReference>
<evidence type="ECO:0000256" key="1">
    <source>
        <dbReference type="SAM" id="SignalP"/>
    </source>
</evidence>
<dbReference type="PROSITE" id="PS51257">
    <property type="entry name" value="PROKAR_LIPOPROTEIN"/>
    <property type="match status" value="1"/>
</dbReference>
<accession>A0A7G9S049</accession>
<sequence>MRKRLVLPVIIFALSGCMNSTVSNVVCEGKLNGKPIKETMVVDNDRVIETEMVITTDLKNKGEMGTQEVESLFFERSRAYSVVNGARYSYEIEKDKGVETIVLDFEKLSLERTYYIDLLDSLDSDSIDINIKTEKYKINGGTCKTKRGLF</sequence>
<organism evidence="2 3">
    <name type="scientific">Erysipelothrix inopinata</name>
    <dbReference type="NCBI Taxonomy" id="225084"/>
    <lineage>
        <taxon>Bacteria</taxon>
        <taxon>Bacillati</taxon>
        <taxon>Bacillota</taxon>
        <taxon>Erysipelotrichia</taxon>
        <taxon>Erysipelotrichales</taxon>
        <taxon>Erysipelotrichaceae</taxon>
        <taxon>Erysipelothrix</taxon>
    </lineage>
</organism>
<dbReference type="RefSeq" id="WP_187534426.1">
    <property type="nucleotide sequence ID" value="NZ_CBCSHU010000001.1"/>
</dbReference>
<feature type="signal peptide" evidence="1">
    <location>
        <begin position="1"/>
        <end position="20"/>
    </location>
</feature>
<keyword evidence="1" id="KW-0732">Signal</keyword>
<dbReference type="Proteomes" id="UP000515928">
    <property type="component" value="Chromosome"/>
</dbReference>
<proteinExistence type="predicted"/>
<dbReference type="AlphaFoldDB" id="A0A7G9S049"/>
<dbReference type="SUPFAM" id="SSF160704">
    <property type="entry name" value="YehR-like"/>
    <property type="match status" value="1"/>
</dbReference>
<dbReference type="EMBL" id="CP060715">
    <property type="protein sequence ID" value="QNN61224.1"/>
    <property type="molecule type" value="Genomic_DNA"/>
</dbReference>
<feature type="chain" id="PRO_5038985025" evidence="1">
    <location>
        <begin position="21"/>
        <end position="150"/>
    </location>
</feature>